<accession>A0A165H199</accession>
<keyword evidence="1" id="KW-0812">Transmembrane</keyword>
<evidence type="ECO:0000313" key="2">
    <source>
        <dbReference type="EMBL" id="KZE38484.1"/>
    </source>
</evidence>
<keyword evidence="1" id="KW-1133">Transmembrane helix</keyword>
<gene>
    <name evidence="2" type="ORF">AV656_06145</name>
</gene>
<protein>
    <submittedName>
        <fullName evidence="2">Uncharacterized protein</fullName>
    </submittedName>
</protein>
<dbReference type="AlphaFoldDB" id="A0A165H199"/>
<dbReference type="Proteomes" id="UP000076490">
    <property type="component" value="Unassembled WGS sequence"/>
</dbReference>
<keyword evidence="1" id="KW-0472">Membrane</keyword>
<proteinExistence type="predicted"/>
<feature type="transmembrane region" description="Helical" evidence="1">
    <location>
        <begin position="32"/>
        <end position="52"/>
    </location>
</feature>
<name>A0A165H199_9BACL</name>
<evidence type="ECO:0000313" key="3">
    <source>
        <dbReference type="Proteomes" id="UP000076490"/>
    </source>
</evidence>
<feature type="transmembrane region" description="Helical" evidence="1">
    <location>
        <begin position="7"/>
        <end position="26"/>
    </location>
</feature>
<reference evidence="2 3" key="1">
    <citation type="submission" date="2016-01" db="EMBL/GenBank/DDBJ databases">
        <title>Whole genome sequencing of Bhargavaea cecembensis T14.</title>
        <authorList>
            <person name="Hong K.W."/>
        </authorList>
    </citation>
    <scope>NUCLEOTIDE SEQUENCE [LARGE SCALE GENOMIC DNA]</scope>
    <source>
        <strain evidence="2 3">T14</strain>
    </source>
</reference>
<evidence type="ECO:0000256" key="1">
    <source>
        <dbReference type="SAM" id="Phobius"/>
    </source>
</evidence>
<dbReference type="EMBL" id="LQNT01000009">
    <property type="protein sequence ID" value="KZE38484.1"/>
    <property type="molecule type" value="Genomic_DNA"/>
</dbReference>
<comment type="caution">
    <text evidence="2">The sequence shown here is derived from an EMBL/GenBank/DDBJ whole genome shotgun (WGS) entry which is preliminary data.</text>
</comment>
<sequence>MIAVVQFLMLLAILVLAALLLIWLGAPFWLTVLVLAALYMTLTTVPTLMLSYKSKNLRAIDRFLLRNSRKPIYKYAYSVAHGTDEEIRAALREIMDRYKQPDIHHVYGALYAVTEKDGDGVLSHAKKIGSEPMQSYYDAYGHALNGKYELAEEALSRIPEGHTWMKHAIRAVMANRKGDRDAFRKEVDAAKADAGGIQYYLLHHNFRKMEEPAAH</sequence>
<dbReference type="RefSeq" id="WP_063180025.1">
    <property type="nucleotide sequence ID" value="NZ_LQNT01000009.1"/>
</dbReference>
<organism evidence="2 3">
    <name type="scientific">Bhargavaea cecembensis</name>
    <dbReference type="NCBI Taxonomy" id="394098"/>
    <lineage>
        <taxon>Bacteria</taxon>
        <taxon>Bacillati</taxon>
        <taxon>Bacillota</taxon>
        <taxon>Bacilli</taxon>
        <taxon>Bacillales</taxon>
        <taxon>Caryophanaceae</taxon>
        <taxon>Bhargavaea</taxon>
    </lineage>
</organism>
<dbReference type="OrthoDB" id="2449283at2"/>